<dbReference type="PROSITE" id="PS50005">
    <property type="entry name" value="TPR"/>
    <property type="match status" value="3"/>
</dbReference>
<reference evidence="2" key="2">
    <citation type="submission" date="2021-04" db="EMBL/GenBank/DDBJ databases">
        <authorList>
            <person name="Gilroy R."/>
        </authorList>
    </citation>
    <scope>NUCLEOTIDE SEQUENCE</scope>
    <source>
        <strain evidence="2">CHK188-5543</strain>
    </source>
</reference>
<name>A0A9D2B7Z0_9FIRM</name>
<comment type="caution">
    <text evidence="2">The sequence shown here is derived from an EMBL/GenBank/DDBJ whole genome shotgun (WGS) entry which is preliminary data.</text>
</comment>
<dbReference type="AlphaFoldDB" id="A0A9D2B7Z0"/>
<dbReference type="PANTHER" id="PTHR44749">
    <property type="entry name" value="SUPPRESSOR OF RPS4-RLD 1"/>
    <property type="match status" value="1"/>
</dbReference>
<dbReference type="Pfam" id="PF13432">
    <property type="entry name" value="TPR_16"/>
    <property type="match status" value="1"/>
</dbReference>
<dbReference type="SUPFAM" id="SSF48452">
    <property type="entry name" value="TPR-like"/>
    <property type="match status" value="1"/>
</dbReference>
<protein>
    <submittedName>
        <fullName evidence="2">Tetratricopeptide repeat protein</fullName>
    </submittedName>
</protein>
<accession>A0A9D2B7Z0</accession>
<dbReference type="InterPro" id="IPR011990">
    <property type="entry name" value="TPR-like_helical_dom_sf"/>
</dbReference>
<sequence>MPTYMHIDRTDVTAEKEDQVQFRRSKLEFSPEVKEIEKQLEQDPTNVELWMQKGKALSKQSLFVEAIEAYSMGLSYNPFHALTYRHRGHRYISVRRYREAAADFELSLRLDPTNWDSWYHLGLAYYLLGDYQRAAKAYQGCLDITTTSDAMVAIVDWYWMTAKRLGDEEKAAQLLELVDEDTDPGENLSYKNRVLMYKGLIAPEKLMDWEGAEFPELEIATQGYGLSNYYYVNGQLEKSNQVLKQILSIKSFWSAFGFLAAVADAQARGLDYEQVNL</sequence>
<keyword evidence="1" id="KW-0802">TPR repeat</keyword>
<dbReference type="InterPro" id="IPR044650">
    <property type="entry name" value="SRFR1-like"/>
</dbReference>
<feature type="repeat" description="TPR" evidence="1">
    <location>
        <begin position="115"/>
        <end position="148"/>
    </location>
</feature>
<dbReference type="SMART" id="SM00028">
    <property type="entry name" value="TPR"/>
    <property type="match status" value="3"/>
</dbReference>
<evidence type="ECO:0000256" key="1">
    <source>
        <dbReference type="PROSITE-ProRule" id="PRU00339"/>
    </source>
</evidence>
<feature type="repeat" description="TPR" evidence="1">
    <location>
        <begin position="81"/>
        <end position="114"/>
    </location>
</feature>
<dbReference type="EMBL" id="DXES01000180">
    <property type="protein sequence ID" value="HIX66283.1"/>
    <property type="molecule type" value="Genomic_DNA"/>
</dbReference>
<organism evidence="2 3">
    <name type="scientific">Candidatus Anaerotruncus excrementipullorum</name>
    <dbReference type="NCBI Taxonomy" id="2838465"/>
    <lineage>
        <taxon>Bacteria</taxon>
        <taxon>Bacillati</taxon>
        <taxon>Bacillota</taxon>
        <taxon>Clostridia</taxon>
        <taxon>Eubacteriales</taxon>
        <taxon>Oscillospiraceae</taxon>
        <taxon>Anaerotruncus</taxon>
    </lineage>
</organism>
<reference evidence="2" key="1">
    <citation type="journal article" date="2021" name="PeerJ">
        <title>Extensive microbial diversity within the chicken gut microbiome revealed by metagenomics and culture.</title>
        <authorList>
            <person name="Gilroy R."/>
            <person name="Ravi A."/>
            <person name="Getino M."/>
            <person name="Pursley I."/>
            <person name="Horton D.L."/>
            <person name="Alikhan N.F."/>
            <person name="Baker D."/>
            <person name="Gharbi K."/>
            <person name="Hall N."/>
            <person name="Watson M."/>
            <person name="Adriaenssens E.M."/>
            <person name="Foster-Nyarko E."/>
            <person name="Jarju S."/>
            <person name="Secka A."/>
            <person name="Antonio M."/>
            <person name="Oren A."/>
            <person name="Chaudhuri R.R."/>
            <person name="La Ragione R."/>
            <person name="Hildebrand F."/>
            <person name="Pallen M.J."/>
        </authorList>
    </citation>
    <scope>NUCLEOTIDE SEQUENCE</scope>
    <source>
        <strain evidence="2">CHK188-5543</strain>
    </source>
</reference>
<proteinExistence type="predicted"/>
<gene>
    <name evidence="2" type="ORF">H9736_08555</name>
</gene>
<dbReference type="InterPro" id="IPR019734">
    <property type="entry name" value="TPR_rpt"/>
</dbReference>
<dbReference type="Gene3D" id="1.25.40.10">
    <property type="entry name" value="Tetratricopeptide repeat domain"/>
    <property type="match status" value="1"/>
</dbReference>
<dbReference type="PANTHER" id="PTHR44749:SF1">
    <property type="entry name" value="TETRATRICOPEPTIDE-LIKE HELICAL DOMAIN-CONTAINING PROTEIN"/>
    <property type="match status" value="1"/>
</dbReference>
<evidence type="ECO:0000313" key="2">
    <source>
        <dbReference type="EMBL" id="HIX66283.1"/>
    </source>
</evidence>
<feature type="repeat" description="TPR" evidence="1">
    <location>
        <begin position="47"/>
        <end position="80"/>
    </location>
</feature>
<dbReference type="GO" id="GO:0045892">
    <property type="term" value="P:negative regulation of DNA-templated transcription"/>
    <property type="evidence" value="ECO:0007669"/>
    <property type="project" value="InterPro"/>
</dbReference>
<dbReference type="Proteomes" id="UP000886800">
    <property type="component" value="Unassembled WGS sequence"/>
</dbReference>
<evidence type="ECO:0000313" key="3">
    <source>
        <dbReference type="Proteomes" id="UP000886800"/>
    </source>
</evidence>